<gene>
    <name evidence="2" type="ORF">A1O3_06047</name>
</gene>
<feature type="compositionally biased region" description="Polar residues" evidence="1">
    <location>
        <begin position="181"/>
        <end position="194"/>
    </location>
</feature>
<dbReference type="EMBL" id="AMGY01000005">
    <property type="protein sequence ID" value="EXJ82234.1"/>
    <property type="molecule type" value="Genomic_DNA"/>
</dbReference>
<evidence type="ECO:0000313" key="2">
    <source>
        <dbReference type="EMBL" id="EXJ82234.1"/>
    </source>
</evidence>
<dbReference type="HOGENOM" id="CLU_696381_0_0_1"/>
<feature type="compositionally biased region" description="Low complexity" evidence="1">
    <location>
        <begin position="55"/>
        <end position="65"/>
    </location>
</feature>
<accession>W9YIW4</accession>
<protein>
    <submittedName>
        <fullName evidence="2">Uncharacterized protein</fullName>
    </submittedName>
</protein>
<evidence type="ECO:0000313" key="3">
    <source>
        <dbReference type="Proteomes" id="UP000019478"/>
    </source>
</evidence>
<evidence type="ECO:0000256" key="1">
    <source>
        <dbReference type="SAM" id="MobiDB-lite"/>
    </source>
</evidence>
<keyword evidence="3" id="KW-1185">Reference proteome</keyword>
<feature type="compositionally biased region" description="Polar residues" evidence="1">
    <location>
        <begin position="22"/>
        <end position="32"/>
    </location>
</feature>
<dbReference type="AlphaFoldDB" id="W9YIW4"/>
<feature type="region of interest" description="Disordered" evidence="1">
    <location>
        <begin position="102"/>
        <end position="125"/>
    </location>
</feature>
<comment type="caution">
    <text evidence="2">The sequence shown here is derived from an EMBL/GenBank/DDBJ whole genome shotgun (WGS) entry which is preliminary data.</text>
</comment>
<proteinExistence type="predicted"/>
<reference evidence="2 3" key="1">
    <citation type="submission" date="2013-03" db="EMBL/GenBank/DDBJ databases">
        <title>The Genome Sequence of Capronia epimyces CBS 606.96.</title>
        <authorList>
            <consortium name="The Broad Institute Genomics Platform"/>
            <person name="Cuomo C."/>
            <person name="de Hoog S."/>
            <person name="Gorbushina A."/>
            <person name="Walker B."/>
            <person name="Young S.K."/>
            <person name="Zeng Q."/>
            <person name="Gargeya S."/>
            <person name="Fitzgerald M."/>
            <person name="Haas B."/>
            <person name="Abouelleil A."/>
            <person name="Allen A.W."/>
            <person name="Alvarado L."/>
            <person name="Arachchi H.M."/>
            <person name="Berlin A.M."/>
            <person name="Chapman S.B."/>
            <person name="Gainer-Dewar J."/>
            <person name="Goldberg J."/>
            <person name="Griggs A."/>
            <person name="Gujja S."/>
            <person name="Hansen M."/>
            <person name="Howarth C."/>
            <person name="Imamovic A."/>
            <person name="Ireland A."/>
            <person name="Larimer J."/>
            <person name="McCowan C."/>
            <person name="Murphy C."/>
            <person name="Pearson M."/>
            <person name="Poon T.W."/>
            <person name="Priest M."/>
            <person name="Roberts A."/>
            <person name="Saif S."/>
            <person name="Shea T."/>
            <person name="Sisk P."/>
            <person name="Sykes S."/>
            <person name="Wortman J."/>
            <person name="Nusbaum C."/>
            <person name="Birren B."/>
        </authorList>
    </citation>
    <scope>NUCLEOTIDE SEQUENCE [LARGE SCALE GENOMIC DNA]</scope>
    <source>
        <strain evidence="2 3">CBS 606.96</strain>
    </source>
</reference>
<name>W9YIW4_9EURO</name>
<sequence>MASFGARRQKIPRTSAGPAQPFTYSSDANSIELQPEAAIDPPLLLQTGPGDAEQEMQAQAQAQAEAEPFAFGDPTWGPFPGPFYPIVDPVPYESQIPHLSAGFWSKPADEDTGSTEPSDQTLMDEDSLYSGTESDLAFPTTPDLSSQLQVDDDIANHLAWPDDTDGQLMPAIPSLYNQARPLSSGVSQHQQPQQYPIPRDVHSPSQEQSRSEPRYVRRTESEESSPESYGPMLVRIPSRTRAALREIGQLCAEHEDPVTAYQHAIRLQRTLDPADDSHREFIERSRRHLGRRLREAKDSADRNAVVLLTVLTKTEGPIPIRLGNERLLSFVEEWPKWDAKSATSIQFLAIQKGFRYTAAWSFKAFEAFIQGSELKLNPSMVITRQKVRSRTESTFG</sequence>
<dbReference type="GeneID" id="19170157"/>
<feature type="region of interest" description="Disordered" evidence="1">
    <location>
        <begin position="1"/>
        <end position="65"/>
    </location>
</feature>
<organism evidence="2 3">
    <name type="scientific">Capronia epimyces CBS 606.96</name>
    <dbReference type="NCBI Taxonomy" id="1182542"/>
    <lineage>
        <taxon>Eukaryota</taxon>
        <taxon>Fungi</taxon>
        <taxon>Dikarya</taxon>
        <taxon>Ascomycota</taxon>
        <taxon>Pezizomycotina</taxon>
        <taxon>Eurotiomycetes</taxon>
        <taxon>Chaetothyriomycetidae</taxon>
        <taxon>Chaetothyriales</taxon>
        <taxon>Herpotrichiellaceae</taxon>
        <taxon>Capronia</taxon>
    </lineage>
</organism>
<dbReference type="Proteomes" id="UP000019478">
    <property type="component" value="Unassembled WGS sequence"/>
</dbReference>
<feature type="region of interest" description="Disordered" evidence="1">
    <location>
        <begin position="181"/>
        <end position="232"/>
    </location>
</feature>
<dbReference type="RefSeq" id="XP_007734357.1">
    <property type="nucleotide sequence ID" value="XM_007736167.1"/>
</dbReference>
<feature type="compositionally biased region" description="Basic and acidic residues" evidence="1">
    <location>
        <begin position="209"/>
        <end position="221"/>
    </location>
</feature>